<dbReference type="GO" id="GO:0055085">
    <property type="term" value="P:transmembrane transport"/>
    <property type="evidence" value="ECO:0007669"/>
    <property type="project" value="InterPro"/>
</dbReference>
<evidence type="ECO:0000256" key="1">
    <source>
        <dbReference type="ARBA" id="ARBA00004651"/>
    </source>
</evidence>
<keyword evidence="5 7" id="KW-1133">Transmembrane helix</keyword>
<dbReference type="PANTHER" id="PTHR43386:SF1">
    <property type="entry name" value="D,D-DIPEPTIDE TRANSPORT SYSTEM PERMEASE PROTEIN DDPC-RELATED"/>
    <property type="match status" value="1"/>
</dbReference>
<evidence type="ECO:0000259" key="8">
    <source>
        <dbReference type="PROSITE" id="PS50928"/>
    </source>
</evidence>
<dbReference type="PANTHER" id="PTHR43386">
    <property type="entry name" value="OLIGOPEPTIDE TRANSPORT SYSTEM PERMEASE PROTEIN APPC"/>
    <property type="match status" value="1"/>
</dbReference>
<evidence type="ECO:0000313" key="9">
    <source>
        <dbReference type="EMBL" id="GLB46499.1"/>
    </source>
</evidence>
<keyword evidence="4 7" id="KW-0812">Transmembrane</keyword>
<evidence type="ECO:0000256" key="4">
    <source>
        <dbReference type="ARBA" id="ARBA00022692"/>
    </source>
</evidence>
<feature type="transmembrane region" description="Helical" evidence="7">
    <location>
        <begin position="45"/>
        <end position="67"/>
    </location>
</feature>
<name>A0A9W6B1P9_9LACO</name>
<reference evidence="9" key="1">
    <citation type="submission" date="2022-07" db="EMBL/GenBank/DDBJ databases">
        <authorList>
            <person name="Kouya T."/>
            <person name="Ishiyama Y."/>
        </authorList>
    </citation>
    <scope>NUCLEOTIDE SEQUENCE</scope>
    <source>
        <strain evidence="9">WR16-4</strain>
    </source>
</reference>
<dbReference type="RefSeq" id="WP_286135967.1">
    <property type="nucleotide sequence ID" value="NZ_BRPL01000002.1"/>
</dbReference>
<comment type="similarity">
    <text evidence="7">Belongs to the binding-protein-dependent transport system permease family.</text>
</comment>
<feature type="transmembrane region" description="Helical" evidence="7">
    <location>
        <begin position="112"/>
        <end position="132"/>
    </location>
</feature>
<dbReference type="Gene3D" id="1.10.3720.10">
    <property type="entry name" value="MetI-like"/>
    <property type="match status" value="1"/>
</dbReference>
<dbReference type="PROSITE" id="PS50928">
    <property type="entry name" value="ABC_TM1"/>
    <property type="match status" value="1"/>
</dbReference>
<dbReference type="InterPro" id="IPR050366">
    <property type="entry name" value="BP-dependent_transpt_permease"/>
</dbReference>
<dbReference type="GO" id="GO:0005886">
    <property type="term" value="C:plasma membrane"/>
    <property type="evidence" value="ECO:0007669"/>
    <property type="project" value="UniProtKB-SubCell"/>
</dbReference>
<keyword evidence="6 7" id="KW-0472">Membrane</keyword>
<evidence type="ECO:0000313" key="10">
    <source>
        <dbReference type="Proteomes" id="UP001144204"/>
    </source>
</evidence>
<accession>A0A9W6B1P9</accession>
<dbReference type="InterPro" id="IPR000515">
    <property type="entry name" value="MetI-like"/>
</dbReference>
<evidence type="ECO:0000256" key="6">
    <source>
        <dbReference type="ARBA" id="ARBA00023136"/>
    </source>
</evidence>
<organism evidence="9 10">
    <name type="scientific">Philodulcilactobacillus myokoensis</name>
    <dbReference type="NCBI Taxonomy" id="2929573"/>
    <lineage>
        <taxon>Bacteria</taxon>
        <taxon>Bacillati</taxon>
        <taxon>Bacillota</taxon>
        <taxon>Bacilli</taxon>
        <taxon>Lactobacillales</taxon>
        <taxon>Lactobacillaceae</taxon>
        <taxon>Philodulcilactobacillus</taxon>
    </lineage>
</organism>
<evidence type="ECO:0000256" key="3">
    <source>
        <dbReference type="ARBA" id="ARBA00022475"/>
    </source>
</evidence>
<dbReference type="InterPro" id="IPR025966">
    <property type="entry name" value="OppC_N"/>
</dbReference>
<keyword evidence="2 7" id="KW-0813">Transport</keyword>
<feature type="transmembrane region" description="Helical" evidence="7">
    <location>
        <begin position="152"/>
        <end position="185"/>
    </location>
</feature>
<dbReference type="Proteomes" id="UP001144204">
    <property type="component" value="Unassembled WGS sequence"/>
</dbReference>
<dbReference type="InterPro" id="IPR035906">
    <property type="entry name" value="MetI-like_sf"/>
</dbReference>
<dbReference type="Pfam" id="PF12911">
    <property type="entry name" value="OppC_N"/>
    <property type="match status" value="1"/>
</dbReference>
<comment type="caution">
    <text evidence="9">The sequence shown here is derived from an EMBL/GenBank/DDBJ whole genome shotgun (WGS) entry which is preliminary data.</text>
</comment>
<proteinExistence type="inferred from homology"/>
<keyword evidence="10" id="KW-1185">Reference proteome</keyword>
<dbReference type="Pfam" id="PF00528">
    <property type="entry name" value="BPD_transp_1"/>
    <property type="match status" value="1"/>
</dbReference>
<dbReference type="AlphaFoldDB" id="A0A9W6B1P9"/>
<evidence type="ECO:0000256" key="7">
    <source>
        <dbReference type="RuleBase" id="RU363032"/>
    </source>
</evidence>
<evidence type="ECO:0000256" key="2">
    <source>
        <dbReference type="ARBA" id="ARBA00022448"/>
    </source>
</evidence>
<keyword evidence="3" id="KW-1003">Cell membrane</keyword>
<evidence type="ECO:0000256" key="5">
    <source>
        <dbReference type="ARBA" id="ARBA00022989"/>
    </source>
</evidence>
<feature type="transmembrane region" description="Helical" evidence="7">
    <location>
        <begin position="278"/>
        <end position="299"/>
    </location>
</feature>
<sequence length="315" mass="34488">MSTNEFNQSSHVSQAEMDKLEKSAERNAAPSTLKLIWHEFVANKMALISLIILVGFILYVIIASMFMNTSQVMQTSIMNYFAKPFTPGFFLGADQSGRSIVDQLIIGSRNSIGIAIGLTVISSTFGICYGLISGYVGGKSDLVMQRVYDFFMIIPIMMMIIVIVDIIPSYNAITLTLILSCFYWLGTERLIRSQTLSEVNKEYVLASKASGSGPLSIIFKQIMPNIASLIIVDTTLSFAENIGVETGLSFLGFGLPDGTPSLGTLIGNASSADNITNYWWTWLPATIEIIILCLAISYIGQALRSSVNVIQRHNS</sequence>
<dbReference type="CDD" id="cd06261">
    <property type="entry name" value="TM_PBP2"/>
    <property type="match status" value="1"/>
</dbReference>
<feature type="domain" description="ABC transmembrane type-1" evidence="8">
    <location>
        <begin position="108"/>
        <end position="300"/>
    </location>
</feature>
<comment type="subcellular location">
    <subcellularLocation>
        <location evidence="1 7">Cell membrane</location>
        <topology evidence="1 7">Multi-pass membrane protein</topology>
    </subcellularLocation>
</comment>
<gene>
    <name evidence="9" type="ORF">WR164_04780</name>
</gene>
<reference evidence="9" key="2">
    <citation type="journal article" date="2023" name="PLoS ONE">
        <title>Philodulcilactobacillus myokoensis gen. nov., sp. nov., a fructophilic, acidophilic, and agar-phobic lactic acid bacterium isolated from fermented vegetable extracts.</title>
        <authorList>
            <person name="Kouya T."/>
            <person name="Ishiyama Y."/>
            <person name="Ohashi S."/>
            <person name="Kumakubo R."/>
            <person name="Yamazaki T."/>
            <person name="Otaki T."/>
        </authorList>
    </citation>
    <scope>NUCLEOTIDE SEQUENCE</scope>
    <source>
        <strain evidence="9">WR16-4</strain>
    </source>
</reference>
<protein>
    <submittedName>
        <fullName evidence="9">Peptide ABC transporter permease</fullName>
    </submittedName>
</protein>
<dbReference type="SUPFAM" id="SSF161098">
    <property type="entry name" value="MetI-like"/>
    <property type="match status" value="1"/>
</dbReference>
<dbReference type="EMBL" id="BRPL01000002">
    <property type="protein sequence ID" value="GLB46499.1"/>
    <property type="molecule type" value="Genomic_DNA"/>
</dbReference>